<dbReference type="PROSITE" id="PS50850">
    <property type="entry name" value="MFS"/>
    <property type="match status" value="1"/>
</dbReference>
<dbReference type="InterPro" id="IPR050189">
    <property type="entry name" value="MFS_Efflux_Transporters"/>
</dbReference>
<dbReference type="SUPFAM" id="SSF103473">
    <property type="entry name" value="MFS general substrate transporter"/>
    <property type="match status" value="1"/>
</dbReference>
<feature type="transmembrane region" description="Helical" evidence="6">
    <location>
        <begin position="50"/>
        <end position="74"/>
    </location>
</feature>
<feature type="transmembrane region" description="Helical" evidence="6">
    <location>
        <begin position="86"/>
        <end position="111"/>
    </location>
</feature>
<keyword evidence="5 6" id="KW-0472">Membrane</keyword>
<proteinExistence type="predicted"/>
<keyword evidence="9" id="KW-1185">Reference proteome</keyword>
<dbReference type="PANTHER" id="PTHR43124:SF3">
    <property type="entry name" value="CHLORAMPHENICOL EFFLUX PUMP RV0191"/>
    <property type="match status" value="1"/>
</dbReference>
<sequence length="397" mass="40476">MVSVTVETPPRATLPVPRWAGVVCLSLGIFIIVTSEILPVGLLNPIAADFGVSVGTGGLLMTLPGLVAMVSAPLATVATARFDRRLMLMLFMLLLAVANLLTAAAPAYWLVLLGRGLVGLVIGGYWSIGAGLASRLVPRRSVATATAIIFAAVPVGSVLGIPLGTQLGASVGWRVSFAMLCGLSMAVATALRWALPSLPALEVTSAAVLFGLLRRPGVRSGLLVTALIVIAHFGAYTYVTPFLRDTTGVGKATVGGYLLIYGLAGIAGTMSTSRTLARSLRGTLAVSAGLIAVATLLLPLLGHRSAGAIALLVVWGLAYGTVPACSQTWFARSAPHATEAATVLFTSSFQATLAIGALVGGVVVDAASTRAVMLCAGVLAGITAVVVTLARTPRSDR</sequence>
<evidence type="ECO:0000256" key="2">
    <source>
        <dbReference type="ARBA" id="ARBA00022475"/>
    </source>
</evidence>
<name>A0A164L7V3_9NOCA</name>
<dbReference type="EMBL" id="LWGR01000010">
    <property type="protein sequence ID" value="KZM72115.1"/>
    <property type="molecule type" value="Genomic_DNA"/>
</dbReference>
<dbReference type="Proteomes" id="UP000076512">
    <property type="component" value="Unassembled WGS sequence"/>
</dbReference>
<evidence type="ECO:0000313" key="8">
    <source>
        <dbReference type="EMBL" id="KZM72115.1"/>
    </source>
</evidence>
<feature type="transmembrane region" description="Helical" evidence="6">
    <location>
        <begin position="254"/>
        <end position="272"/>
    </location>
</feature>
<reference evidence="8 9" key="1">
    <citation type="submission" date="2016-04" db="EMBL/GenBank/DDBJ databases">
        <authorList>
            <person name="Evans L.H."/>
            <person name="Alamgir A."/>
            <person name="Owens N."/>
            <person name="Weber N.D."/>
            <person name="Virtaneva K."/>
            <person name="Barbian K."/>
            <person name="Babar A."/>
            <person name="Rosenke K."/>
        </authorList>
    </citation>
    <scope>NUCLEOTIDE SEQUENCE [LARGE SCALE GENOMIC DNA]</scope>
    <source>
        <strain evidence="8 9">IFM 0406</strain>
    </source>
</reference>
<dbReference type="AlphaFoldDB" id="A0A164L7V3"/>
<comment type="subcellular location">
    <subcellularLocation>
        <location evidence="1">Cell membrane</location>
        <topology evidence="1">Multi-pass membrane protein</topology>
    </subcellularLocation>
</comment>
<comment type="caution">
    <text evidence="8">The sequence shown here is derived from an EMBL/GenBank/DDBJ whole genome shotgun (WGS) entry which is preliminary data.</text>
</comment>
<feature type="transmembrane region" description="Helical" evidence="6">
    <location>
        <begin position="117"/>
        <end position="137"/>
    </location>
</feature>
<keyword evidence="2" id="KW-1003">Cell membrane</keyword>
<dbReference type="InterPro" id="IPR036259">
    <property type="entry name" value="MFS_trans_sf"/>
</dbReference>
<feature type="transmembrane region" description="Helical" evidence="6">
    <location>
        <begin position="370"/>
        <end position="390"/>
    </location>
</feature>
<feature type="transmembrane region" description="Helical" evidence="6">
    <location>
        <begin position="308"/>
        <end position="331"/>
    </location>
</feature>
<protein>
    <submittedName>
        <fullName evidence="8">Transporter</fullName>
    </submittedName>
</protein>
<dbReference type="InterPro" id="IPR011701">
    <property type="entry name" value="MFS"/>
</dbReference>
<evidence type="ECO:0000256" key="5">
    <source>
        <dbReference type="ARBA" id="ARBA00023136"/>
    </source>
</evidence>
<feature type="transmembrane region" description="Helical" evidence="6">
    <location>
        <begin position="216"/>
        <end position="239"/>
    </location>
</feature>
<evidence type="ECO:0000259" key="7">
    <source>
        <dbReference type="PROSITE" id="PS50850"/>
    </source>
</evidence>
<dbReference type="InterPro" id="IPR020846">
    <property type="entry name" value="MFS_dom"/>
</dbReference>
<evidence type="ECO:0000256" key="1">
    <source>
        <dbReference type="ARBA" id="ARBA00004651"/>
    </source>
</evidence>
<organism evidence="8 9">
    <name type="scientific">Nocardia terpenica</name>
    <dbReference type="NCBI Taxonomy" id="455432"/>
    <lineage>
        <taxon>Bacteria</taxon>
        <taxon>Bacillati</taxon>
        <taxon>Actinomycetota</taxon>
        <taxon>Actinomycetes</taxon>
        <taxon>Mycobacteriales</taxon>
        <taxon>Nocardiaceae</taxon>
        <taxon>Nocardia</taxon>
    </lineage>
</organism>
<evidence type="ECO:0000256" key="6">
    <source>
        <dbReference type="SAM" id="Phobius"/>
    </source>
</evidence>
<accession>A0A164L7V3</accession>
<feature type="transmembrane region" description="Helical" evidence="6">
    <location>
        <begin position="19"/>
        <end position="38"/>
    </location>
</feature>
<keyword evidence="4 6" id="KW-1133">Transmembrane helix</keyword>
<dbReference type="Pfam" id="PF07690">
    <property type="entry name" value="MFS_1"/>
    <property type="match status" value="1"/>
</dbReference>
<feature type="transmembrane region" description="Helical" evidence="6">
    <location>
        <begin position="144"/>
        <end position="163"/>
    </location>
</feature>
<feature type="domain" description="Major facilitator superfamily (MFS) profile" evidence="7">
    <location>
        <begin position="21"/>
        <end position="395"/>
    </location>
</feature>
<evidence type="ECO:0000256" key="4">
    <source>
        <dbReference type="ARBA" id="ARBA00022989"/>
    </source>
</evidence>
<evidence type="ECO:0000313" key="9">
    <source>
        <dbReference type="Proteomes" id="UP000076512"/>
    </source>
</evidence>
<dbReference type="GO" id="GO:0005886">
    <property type="term" value="C:plasma membrane"/>
    <property type="evidence" value="ECO:0007669"/>
    <property type="project" value="UniProtKB-SubCell"/>
</dbReference>
<feature type="transmembrane region" description="Helical" evidence="6">
    <location>
        <begin position="284"/>
        <end position="302"/>
    </location>
</feature>
<dbReference type="Gene3D" id="1.20.1250.20">
    <property type="entry name" value="MFS general substrate transporter like domains"/>
    <property type="match status" value="1"/>
</dbReference>
<dbReference type="CDD" id="cd17324">
    <property type="entry name" value="MFS_NepI_like"/>
    <property type="match status" value="1"/>
</dbReference>
<evidence type="ECO:0000256" key="3">
    <source>
        <dbReference type="ARBA" id="ARBA00022692"/>
    </source>
</evidence>
<dbReference type="GO" id="GO:0022857">
    <property type="term" value="F:transmembrane transporter activity"/>
    <property type="evidence" value="ECO:0007669"/>
    <property type="project" value="InterPro"/>
</dbReference>
<gene>
    <name evidence="8" type="ORF">AWN90_38020</name>
</gene>
<dbReference type="PANTHER" id="PTHR43124">
    <property type="entry name" value="PURINE EFFLUX PUMP PBUE"/>
    <property type="match status" value="1"/>
</dbReference>
<dbReference type="STRING" id="455432.AWN90_38020"/>
<feature type="transmembrane region" description="Helical" evidence="6">
    <location>
        <begin position="343"/>
        <end position="364"/>
    </location>
</feature>
<keyword evidence="3 6" id="KW-0812">Transmembrane</keyword>